<reference evidence="3" key="3">
    <citation type="submission" date="2020-09" db="EMBL/GenBank/DDBJ databases">
        <authorList>
            <person name="Sun Q."/>
            <person name="Ohkuma M."/>
        </authorList>
    </citation>
    <scope>NUCLEOTIDE SEQUENCE</scope>
    <source>
        <strain evidence="3">JCM 4136</strain>
    </source>
</reference>
<dbReference type="InterPro" id="IPR041698">
    <property type="entry name" value="Methyltransf_25"/>
</dbReference>
<dbReference type="Gene3D" id="3.40.50.150">
    <property type="entry name" value="Vaccinia Virus protein VP39"/>
    <property type="match status" value="1"/>
</dbReference>
<sequence length="336" mass="37459">MTSDTAMTVVSEQRWDPGPPLDAGFVDGEISIREELRRGDFTRWRRAGGHELRERLTDRPERLFLFQTEGHWYAGCKTISDYVLDQGMPGVFCSRVYWYNVVGTVTSVRTSDTDARIVFEPLDETGRRAAFEAITPLTEIVHPFAKQRDPGREKTSPSDGWLVTEERAAFLGLGEQHLRRYTRERFRSWCEAADGDLLAYDPACSTGQFLSEFATMDPARIRTVGQDLSSQMADFAASRLERVVCGDAASPAVESGSVDILFSRFLNSEVVSTAQARSLLPALVDTLRPGGTMVLLGHSPVLLDAVDLVSAGLRVRQTVARQDDHLFQYYVCEHGA</sequence>
<dbReference type="RefSeq" id="WP_100456685.1">
    <property type="nucleotide sequence ID" value="NZ_BLLO01000026.1"/>
</dbReference>
<comment type="caution">
    <text evidence="3">The sequence shown here is derived from an EMBL/GenBank/DDBJ whole genome shotgun (WGS) entry which is preliminary data.</text>
</comment>
<dbReference type="Proteomes" id="UP000480804">
    <property type="component" value="Unassembled WGS sequence"/>
</dbReference>
<dbReference type="EMBL" id="BLLO01000026">
    <property type="protein sequence ID" value="GFH80499.1"/>
    <property type="molecule type" value="Genomic_DNA"/>
</dbReference>
<dbReference type="Proteomes" id="UP000660975">
    <property type="component" value="Unassembled WGS sequence"/>
</dbReference>
<dbReference type="InterPro" id="IPR029063">
    <property type="entry name" value="SAM-dependent_MTases_sf"/>
</dbReference>
<evidence type="ECO:0000313" key="5">
    <source>
        <dbReference type="Proteomes" id="UP000660975"/>
    </source>
</evidence>
<dbReference type="EMBL" id="BMSC01000006">
    <property type="protein sequence ID" value="GGU71508.1"/>
    <property type="molecule type" value="Genomic_DNA"/>
</dbReference>
<accession>A0A8H9HL70</accession>
<dbReference type="GO" id="GO:0008168">
    <property type="term" value="F:methyltransferase activity"/>
    <property type="evidence" value="ECO:0007669"/>
    <property type="project" value="UniProtKB-ARBA"/>
</dbReference>
<gene>
    <name evidence="3" type="ORF">GCM10010227_27240</name>
    <name evidence="2" type="ORF">Sgou_51690</name>
</gene>
<dbReference type="AlphaFoldDB" id="A0A8H9HL70"/>
<keyword evidence="4" id="KW-1185">Reference proteome</keyword>
<evidence type="ECO:0000313" key="4">
    <source>
        <dbReference type="Proteomes" id="UP000480804"/>
    </source>
</evidence>
<dbReference type="Pfam" id="PF13649">
    <property type="entry name" value="Methyltransf_25"/>
    <property type="match status" value="1"/>
</dbReference>
<dbReference type="GeneID" id="95072881"/>
<evidence type="ECO:0000259" key="1">
    <source>
        <dbReference type="Pfam" id="PF13649"/>
    </source>
</evidence>
<feature type="domain" description="Methyltransferase" evidence="1">
    <location>
        <begin position="201"/>
        <end position="291"/>
    </location>
</feature>
<dbReference type="SUPFAM" id="SSF53335">
    <property type="entry name" value="S-adenosyl-L-methionine-dependent methyltransferases"/>
    <property type="match status" value="1"/>
</dbReference>
<reference evidence="3" key="1">
    <citation type="journal article" date="2014" name="Int. J. Syst. Evol. Microbiol.">
        <title>Complete genome sequence of Corynebacterium casei LMG S-19264T (=DSM 44701T), isolated from a smear-ripened cheese.</title>
        <authorList>
            <consortium name="US DOE Joint Genome Institute (JGI-PGF)"/>
            <person name="Walter F."/>
            <person name="Albersmeier A."/>
            <person name="Kalinowski J."/>
            <person name="Ruckert C."/>
        </authorList>
    </citation>
    <scope>NUCLEOTIDE SEQUENCE</scope>
    <source>
        <strain evidence="3">JCM 4136</strain>
    </source>
</reference>
<organism evidence="3 5">
    <name type="scientific">Streptomyces gougerotii</name>
    <dbReference type="NCBI Taxonomy" id="53448"/>
    <lineage>
        <taxon>Bacteria</taxon>
        <taxon>Bacillati</taxon>
        <taxon>Actinomycetota</taxon>
        <taxon>Actinomycetes</taxon>
        <taxon>Kitasatosporales</taxon>
        <taxon>Streptomycetaceae</taxon>
        <taxon>Streptomyces</taxon>
        <taxon>Streptomyces diastaticus group</taxon>
    </lineage>
</organism>
<evidence type="ECO:0000313" key="3">
    <source>
        <dbReference type="EMBL" id="GGU71508.1"/>
    </source>
</evidence>
<proteinExistence type="predicted"/>
<name>A0A8H9HL70_9ACTN</name>
<reference evidence="2 4" key="2">
    <citation type="submission" date="2020-02" db="EMBL/GenBank/DDBJ databases">
        <title>Whole genome shotgun sequence of Streptomyces gougerotii NBRC 13043.</title>
        <authorList>
            <person name="Ichikawa N."/>
            <person name="Komaki H."/>
            <person name="Tamura T."/>
        </authorList>
    </citation>
    <scope>NUCLEOTIDE SEQUENCE [LARGE SCALE GENOMIC DNA]</scope>
    <source>
        <strain evidence="2 4">NBRC 13043</strain>
    </source>
</reference>
<evidence type="ECO:0000313" key="2">
    <source>
        <dbReference type="EMBL" id="GFH80499.1"/>
    </source>
</evidence>
<protein>
    <recommendedName>
        <fullName evidence="1">Methyltransferase domain-containing protein</fullName>
    </recommendedName>
</protein>